<protein>
    <submittedName>
        <fullName evidence="1">Coiled-coil domain-containing protein</fullName>
    </submittedName>
</protein>
<accession>A0A8S5U148</accession>
<evidence type="ECO:0000313" key="1">
    <source>
        <dbReference type="EMBL" id="DAF88192.1"/>
    </source>
</evidence>
<dbReference type="EMBL" id="BK015980">
    <property type="protein sequence ID" value="DAF88192.1"/>
    <property type="molecule type" value="Genomic_DNA"/>
</dbReference>
<proteinExistence type="predicted"/>
<organism evidence="1">
    <name type="scientific">Myoviridae sp. ctumZ20</name>
    <dbReference type="NCBI Taxonomy" id="2825201"/>
    <lineage>
        <taxon>Viruses</taxon>
        <taxon>Duplodnaviria</taxon>
        <taxon>Heunggongvirae</taxon>
        <taxon>Uroviricota</taxon>
        <taxon>Caudoviricetes</taxon>
    </lineage>
</organism>
<name>A0A8S5U148_9CAUD</name>
<sequence>MAGTTVRSYLDVVISRPDMTPEEREEELQRLKEECDKLTDWPPIY</sequence>
<reference evidence="1" key="1">
    <citation type="journal article" date="2021" name="Proc. Natl. Acad. Sci. U.S.A.">
        <title>A Catalog of Tens of Thousands of Viruses from Human Metagenomes Reveals Hidden Associations with Chronic Diseases.</title>
        <authorList>
            <person name="Tisza M.J."/>
            <person name="Buck C.B."/>
        </authorList>
    </citation>
    <scope>NUCLEOTIDE SEQUENCE</scope>
    <source>
        <strain evidence="1">CtumZ20</strain>
    </source>
</reference>